<dbReference type="NCBIfam" id="NF010451">
    <property type="entry name" value="PRK13877.1"/>
    <property type="match status" value="1"/>
</dbReference>
<dbReference type="Proteomes" id="UP000242181">
    <property type="component" value="Unassembled WGS sequence"/>
</dbReference>
<keyword evidence="2" id="KW-1185">Reference proteome</keyword>
<dbReference type="InterPro" id="IPR053842">
    <property type="entry name" value="NikA-like"/>
</dbReference>
<organism evidence="1 2">
    <name type="scientific">Zobellella taiwanensis</name>
    <dbReference type="NCBI Taxonomy" id="347535"/>
    <lineage>
        <taxon>Bacteria</taxon>
        <taxon>Pseudomonadati</taxon>
        <taxon>Pseudomonadota</taxon>
        <taxon>Gammaproteobacteria</taxon>
        <taxon>Aeromonadales</taxon>
        <taxon>Aeromonadaceae</taxon>
        <taxon>Zobellella</taxon>
    </lineage>
</organism>
<comment type="caution">
    <text evidence="1">The sequence shown here is derived from an EMBL/GenBank/DDBJ whole genome shotgun (WGS) entry which is preliminary data.</text>
</comment>
<proteinExistence type="predicted"/>
<dbReference type="AlphaFoldDB" id="A0A2P7R269"/>
<name>A0A2P7R269_9GAMM</name>
<dbReference type="Pfam" id="PF21983">
    <property type="entry name" value="NikA-like"/>
    <property type="match status" value="1"/>
</dbReference>
<dbReference type="EMBL" id="PXYH01000008">
    <property type="protein sequence ID" value="PSJ44308.1"/>
    <property type="molecule type" value="Genomic_DNA"/>
</dbReference>
<protein>
    <submittedName>
        <fullName evidence="1">Conjugal transfer protein TraJ</fullName>
    </submittedName>
</protein>
<accession>A0A2P7R269</accession>
<reference evidence="1 2" key="1">
    <citation type="submission" date="2018-03" db="EMBL/GenBank/DDBJ databases">
        <title>The draft genome of Zobellella taiwanensis JCM 13381.</title>
        <authorList>
            <person name="Liu L."/>
            <person name="Li L."/>
            <person name="Wang T."/>
            <person name="Zhang X."/>
            <person name="Liang L."/>
        </authorList>
    </citation>
    <scope>NUCLEOTIDE SEQUENCE [LARGE SCALE GENOMIC DNA]</scope>
    <source>
        <strain evidence="1 2">JCM 13381</strain>
    </source>
</reference>
<evidence type="ECO:0000313" key="1">
    <source>
        <dbReference type="EMBL" id="PSJ44308.1"/>
    </source>
</evidence>
<dbReference type="OrthoDB" id="8966807at2"/>
<gene>
    <name evidence="1" type="ORF">C7I36_07590</name>
</gene>
<sequence length="120" mass="13825">MKETSRKRRHHLRVPVLPEEKIHIEQQAKQAGMSVARYLREVGQGYQIKGVTDYQRVRELARINGDLGRLGGLLKLWLTDDVRTAAFGPETIHRLLARIEATQDQMTLVMRTIVRPQADQ</sequence>
<evidence type="ECO:0000313" key="2">
    <source>
        <dbReference type="Proteomes" id="UP000242181"/>
    </source>
</evidence>